<dbReference type="Gene3D" id="2.40.50.90">
    <property type="match status" value="1"/>
</dbReference>
<accession>A0ABP9K2E8</accession>
<sequence length="1507" mass="163174">MSGRLPPLPVGAKLNGGLPPLPSGAKLNTGGIGFDRAARSRPVLGEPVDGDTIRRDGGNVRLWGIDAPELDQPGWTPQGERVPVGEVSRDALAAYLAQGTPLMGDTAMESWGRPVAPVTVDGRDVGQDMLRFGNAFAAPDYLSADPERRFDYVGAERLARLNRLGVHGVQTPDPAEYRAMNAEERRYLEGESTRRELLPEQQVRGHSWFNETPFEGLTPEGRDQWLGILRSGSAAEIAATARELGFTIDEDRNRDWVAWRDKERAEGREPPIGDRVLYEREAPRPLIDGGGGMTGAGVRSFVDGFVLEGLGEAGAVVDTLGGTGGRENIFNSDRRFADIWHNNNDQNAAILGYDEASYPGTSMATGIAGGLTSGFVLPYSQGLRARNLATYGGAYGAGAGFLGTDGTLADRLTGAAIGTAVGAVADPALAKGLDLAAPFVARGARSVSDRVTGRRVAEGTGSEAANNNAPDFVQSDLPPLPPGATLNVRPMAMDGDALPSVQSDIPRPQRLDQPLDDSARREIAEMVNPRDVLPIPSNRVDGVEEAAQVDAGRYVEATAPDERGALERRTVRNIMGRDVPKVGPIDLVGWQRLRGGLRDENGELASLGILNNAPRRGMDFVGQEMRFGPMLADDGMTLDDAAFAAWEEGYFPELAERPDVNTFLEALGETYNGGSGRRFHVDDFPELDAYYGRQTERLDLERQQAESNVPIYSDRSVAAGGDQPFPPVEAYEEWPSDAIERVGNIDVTRLDTPQDIRRALKTSHNALGGFDAATRGRITQAETERLASELNMTADQLLKRRKGQAFNAEEALAARRILAKSGNELVNAARRIRQMGDEPGSEALAEFRHKWMRHVAIQEQVAGMTAEAGRVLQQFRQAANSREVRGDVLDALVRGGGGSDRLTEAADLILEAAETSPGKFNAFVEQAAKPKWRDKISELYINMLLSNPPTHVVNMVSNTLTSMAQIPEYATGAAIGAARRAVMGDRAKESIRASEVGARSIGLIQGAKEGARLFARALRSGEPDDFSSKVEGDQYNAIRGLKGEVIRVPTRLLTAEDQFFKGVARRMELNGQAARIASREGLKGDAWDARVAELSANPTDEMLQRSLDYGKYLTFQTKLGEFGSSVSRITATNLPAKVIVPFVRTPINLLKFATERSIAAPLLKEWRADFRAGGERRDLAVAKMLLGTGFAAVMYEAALDGRITGAAPPDPAKARLMYADGWQPYSIRVGDRWISYSRLDPFSTTIGVAADMATLPENLTERQQDDKATMLVASIMGNLASKTWLSGVSAFVEGLSDPGRYADNWLQRTAGAFAVPAGVAGVARVIDPVSRERETVGDAIQARVPGMSSDLMPRRDVFGEPIEFDSLGPDMVSPFWQSQAQDDPVVSEMLRIGKSVSAPGRQYTEDGERVDYTPQEYDRYSEIAGRLTYNALLGEIASPQWEHMTDKQRHKAASDAIREARATARGVLDDMSYSLPERGEIPSDLPALPPGARMNGLPPLPAGARLN</sequence>
<dbReference type="InterPro" id="IPR035437">
    <property type="entry name" value="SNase_OB-fold_sf"/>
</dbReference>
<comment type="caution">
    <text evidence="3">The sequence shown here is derived from an EMBL/GenBank/DDBJ whole genome shotgun (WGS) entry which is preliminary data.</text>
</comment>
<dbReference type="SUPFAM" id="SSF50199">
    <property type="entry name" value="Staphylococcal nuclease"/>
    <property type="match status" value="1"/>
</dbReference>
<dbReference type="Proteomes" id="UP001500518">
    <property type="component" value="Unassembled WGS sequence"/>
</dbReference>
<dbReference type="InterPro" id="IPR016071">
    <property type="entry name" value="Staphylococal_nuclease_OB-fold"/>
</dbReference>
<feature type="region of interest" description="Disordered" evidence="1">
    <location>
        <begin position="1"/>
        <end position="22"/>
    </location>
</feature>
<protein>
    <recommendedName>
        <fullName evidence="2">TNase-like domain-containing protein</fullName>
    </recommendedName>
</protein>
<proteinExistence type="predicted"/>
<evidence type="ECO:0000313" key="3">
    <source>
        <dbReference type="EMBL" id="GAA5049800.1"/>
    </source>
</evidence>
<organism evidence="3 4">
    <name type="scientific">Erythrobacter westpacificensis</name>
    <dbReference type="NCBI Taxonomy" id="1055231"/>
    <lineage>
        <taxon>Bacteria</taxon>
        <taxon>Pseudomonadati</taxon>
        <taxon>Pseudomonadota</taxon>
        <taxon>Alphaproteobacteria</taxon>
        <taxon>Sphingomonadales</taxon>
        <taxon>Erythrobacteraceae</taxon>
        <taxon>Erythrobacter/Porphyrobacter group</taxon>
        <taxon>Erythrobacter</taxon>
    </lineage>
</organism>
<feature type="domain" description="TNase-like" evidence="2">
    <location>
        <begin position="59"/>
        <end position="165"/>
    </location>
</feature>
<evidence type="ECO:0000259" key="2">
    <source>
        <dbReference type="Pfam" id="PF00565"/>
    </source>
</evidence>
<name>A0ABP9K2E8_9SPHN</name>
<feature type="region of interest" description="Disordered" evidence="1">
    <location>
        <begin position="1478"/>
        <end position="1507"/>
    </location>
</feature>
<dbReference type="EMBL" id="BAABHV010000008">
    <property type="protein sequence ID" value="GAA5049800.1"/>
    <property type="molecule type" value="Genomic_DNA"/>
</dbReference>
<evidence type="ECO:0000313" key="4">
    <source>
        <dbReference type="Proteomes" id="UP001500518"/>
    </source>
</evidence>
<feature type="region of interest" description="Disordered" evidence="1">
    <location>
        <begin position="450"/>
        <end position="513"/>
    </location>
</feature>
<dbReference type="Pfam" id="PF00565">
    <property type="entry name" value="SNase"/>
    <property type="match status" value="1"/>
</dbReference>
<dbReference type="RefSeq" id="WP_346031868.1">
    <property type="nucleotide sequence ID" value="NZ_BAABHV010000008.1"/>
</dbReference>
<keyword evidence="4" id="KW-1185">Reference proteome</keyword>
<gene>
    <name evidence="3" type="ORF">GCM10023208_08270</name>
</gene>
<evidence type="ECO:0000256" key="1">
    <source>
        <dbReference type="SAM" id="MobiDB-lite"/>
    </source>
</evidence>
<reference evidence="4" key="1">
    <citation type="journal article" date="2019" name="Int. J. Syst. Evol. Microbiol.">
        <title>The Global Catalogue of Microorganisms (GCM) 10K type strain sequencing project: providing services to taxonomists for standard genome sequencing and annotation.</title>
        <authorList>
            <consortium name="The Broad Institute Genomics Platform"/>
            <consortium name="The Broad Institute Genome Sequencing Center for Infectious Disease"/>
            <person name="Wu L."/>
            <person name="Ma J."/>
        </authorList>
    </citation>
    <scope>NUCLEOTIDE SEQUENCE [LARGE SCALE GENOMIC DNA]</scope>
    <source>
        <strain evidence="4">JCM 18014</strain>
    </source>
</reference>